<evidence type="ECO:0000256" key="5">
    <source>
        <dbReference type="ARBA" id="ARBA00022598"/>
    </source>
</evidence>
<dbReference type="InterPro" id="IPR019572">
    <property type="entry name" value="UBA_E1_SCCH"/>
</dbReference>
<dbReference type="PROSITE" id="PS00536">
    <property type="entry name" value="UBIQUITIN_ACTIVAT_1"/>
    <property type="match status" value="1"/>
</dbReference>
<dbReference type="GO" id="GO:0031510">
    <property type="term" value="C:SUMO activating enzyme complex"/>
    <property type="evidence" value="ECO:0007669"/>
    <property type="project" value="TreeGrafter"/>
</dbReference>
<feature type="region of interest" description="Disordered" evidence="12">
    <location>
        <begin position="1"/>
        <end position="78"/>
    </location>
</feature>
<evidence type="ECO:0000313" key="14">
    <source>
        <dbReference type="EMBL" id="CRK91918.1"/>
    </source>
</evidence>
<dbReference type="InterPro" id="IPR032420">
    <property type="entry name" value="E1_4HB"/>
</dbReference>
<keyword evidence="5 11" id="KW-0436">Ligase</keyword>
<evidence type="ECO:0000259" key="13">
    <source>
        <dbReference type="SMART" id="SM00985"/>
    </source>
</evidence>
<evidence type="ECO:0000256" key="6">
    <source>
        <dbReference type="ARBA" id="ARBA00022741"/>
    </source>
</evidence>
<evidence type="ECO:0000256" key="1">
    <source>
        <dbReference type="ARBA" id="ARBA00000488"/>
    </source>
</evidence>
<dbReference type="CDD" id="cd01490">
    <property type="entry name" value="Ube1_repeat2"/>
    <property type="match status" value="1"/>
</dbReference>
<dbReference type="InterPro" id="IPR000594">
    <property type="entry name" value="ThiF_NAD_FAD-bd"/>
</dbReference>
<dbReference type="InterPro" id="IPR038252">
    <property type="entry name" value="UBA_E1_C_sf"/>
</dbReference>
<accession>A0A1J1HZE5</accession>
<comment type="pathway">
    <text evidence="2">Protein modification; protein ubiquitination.</text>
</comment>
<dbReference type="Gene3D" id="3.50.50.80">
    <property type="entry name" value="Ubiquitin-activating enzyme E1, inactive adenylation domain, subdomain 1"/>
    <property type="match status" value="1"/>
</dbReference>
<evidence type="ECO:0000256" key="8">
    <source>
        <dbReference type="ARBA" id="ARBA00022840"/>
    </source>
</evidence>
<dbReference type="InterPro" id="IPR045886">
    <property type="entry name" value="ThiF/MoeB/HesA"/>
</dbReference>
<dbReference type="NCBIfam" id="TIGR01408">
    <property type="entry name" value="Ube1"/>
    <property type="match status" value="1"/>
</dbReference>
<evidence type="ECO:0000256" key="2">
    <source>
        <dbReference type="ARBA" id="ARBA00004906"/>
    </source>
</evidence>
<evidence type="ECO:0000256" key="12">
    <source>
        <dbReference type="SAM" id="MobiDB-lite"/>
    </source>
</evidence>
<dbReference type="Pfam" id="PF10585">
    <property type="entry name" value="UBA_E1_SCCH"/>
    <property type="match status" value="1"/>
</dbReference>
<dbReference type="FunFam" id="3.50.50.80:FF:000001">
    <property type="entry name" value="ubiquitin-like modifier-activating enzyme 1"/>
    <property type="match status" value="1"/>
</dbReference>
<dbReference type="Gene3D" id="3.40.50.720">
    <property type="entry name" value="NAD(P)-binding Rossmann-like Domain"/>
    <property type="match status" value="1"/>
</dbReference>
<evidence type="ECO:0000256" key="4">
    <source>
        <dbReference type="ARBA" id="ARBA00012990"/>
    </source>
</evidence>
<dbReference type="FunFam" id="2.40.30.180:FF:000001">
    <property type="entry name" value="ubiquitin-like modifier-activating enzyme 1"/>
    <property type="match status" value="1"/>
</dbReference>
<keyword evidence="7 11" id="KW-0833">Ubl conjugation pathway</keyword>
<dbReference type="InterPro" id="IPR042302">
    <property type="entry name" value="E1_FCCH_sf"/>
</dbReference>
<dbReference type="OrthoDB" id="10252231at2759"/>
<keyword evidence="8 11" id="KW-0067">ATP-binding</keyword>
<dbReference type="GO" id="GO:0004839">
    <property type="term" value="F:ubiquitin activating enzyme activity"/>
    <property type="evidence" value="ECO:0007669"/>
    <property type="project" value="UniProtKB-EC"/>
</dbReference>
<dbReference type="InterPro" id="IPR018965">
    <property type="entry name" value="Ub-activating_enz_E1_C"/>
</dbReference>
<feature type="domain" description="Ubiquitin-activating enzyme E1 C-terminal" evidence="13">
    <location>
        <begin position="949"/>
        <end position="1074"/>
    </location>
</feature>
<evidence type="ECO:0000313" key="15">
    <source>
        <dbReference type="Proteomes" id="UP000183832"/>
    </source>
</evidence>
<dbReference type="InterPro" id="IPR042449">
    <property type="entry name" value="Ub-E1_IAD_1"/>
</dbReference>
<dbReference type="STRING" id="568069.A0A1J1HZE5"/>
<evidence type="ECO:0000256" key="11">
    <source>
        <dbReference type="RuleBase" id="RU000519"/>
    </source>
</evidence>
<keyword evidence="15" id="KW-1185">Reference proteome</keyword>
<dbReference type="EC" id="6.2.1.45" evidence="4"/>
<proteinExistence type="inferred from homology"/>
<evidence type="ECO:0000256" key="10">
    <source>
        <dbReference type="PROSITE-ProRule" id="PRU10132"/>
    </source>
</evidence>
<name>A0A1J1HZE5_9DIPT</name>
<dbReference type="PANTHER" id="PTHR10953:SF4">
    <property type="entry name" value="UBIQUITIN-ACTIVATING ENZYME E1 C-TERMINAL DOMAIN-CONTAINING PROTEIN"/>
    <property type="match status" value="1"/>
</dbReference>
<dbReference type="Gene3D" id="3.40.50.12550">
    <property type="entry name" value="Ubiquitin-activating enzyme E1, inactive adenylation domain, subdomain 2"/>
    <property type="match status" value="1"/>
</dbReference>
<sequence>MSAVTKNQDFSPAAKKRKLESEISNNSVSTAFGTTQHSNNSTSGESQTNNTVNQTQQQQQQQQLTNRTMANGSTKNGEIDEGLYSRQLYVLGHEAMKRMAASDVLISGIGGLGVEIAKNVILSGVKSVTLHDQQNSEMKDLSSQFYLSESTIGKNRAEASCGQLSELNNYVPTLAYTGPLTEDFLKKFRVVVLTDIDEVEQKRIAEITRKYNIALIIPLTRGLFGQIFCDFGPEFTVYDVNGASPLSAMIAGITKDKDGVVTCLDEARHGFEDGDYVTFTEVEGMTELNQCEPIKIKVLGPYTFSIGNTLEFSDYVRGGIVMQVKMPKIISFKSLSDAERTPEFVMSDWSKFDHPQNINIAFTALSRFIKKFGRNPRPWNIEDANEFLVICKERASELNVDELNEKMLEIFAKIADGDLCPINAVIGGISAQEVMKACSGKFSPIMQFFSYDAIECLPEDLSVLNEAECQPIGCRYDSQIAVFGKKFQDKLGSLRYFIVGAGAIGCELLKNFAMMGIGAGKDGELIVTDMDLIERSNLNRQFLFRPHDVQAPKSRVAAAAVKRMNPYLNVKYHETRVGVDTENVYDDEFFERLDGVANALDNVEARNYMDRRCVYYRLPLLESGTLGTMGNIQVVVPHLTESYSSSQDPPERSIPICTLKNFPNAIEHTLQWARDMFEGVFTQNPQNASQYINDSGFIERTLKLPGVQPLETMESVKRALLDERPSSFMDCVSWARLHFEENFSNQIKQLLFNFPRDQQTTSGQPFWSGPKRCPDPIEFNADESLHLDYILTGANLKAEIYGISQIRDPNVVREMVQQVQVPVFVPRSGIKIAENDAALQQQQSDNGSYDQDRVKNIVDEMKNMGRPTFTITPLEFEKDDDNNLHMDYIVAASNLRALNYKIQPADRYKSKLIAGKIIPAIATTTSLVSGCVALELYKLAQGFKQLDRFKNGFVNLALPLCTFSEPSRAKEQQYYDTKWTLWDRFEVEGEMTLSEFLKYFQDKHKLEITMISQGVCMLYSFFQPKAKLLERMSMSMTEVVRRVSKRQIAPHERALVFEICCNDDEGEDVEVPYVRYTLPRTN</sequence>
<dbReference type="InterPro" id="IPR000011">
    <property type="entry name" value="UBQ/SUMO-activ_enz_E1-like"/>
</dbReference>
<dbReference type="Pfam" id="PF00899">
    <property type="entry name" value="ThiF"/>
    <property type="match status" value="1"/>
</dbReference>
<dbReference type="GO" id="GO:0016925">
    <property type="term" value="P:protein sumoylation"/>
    <property type="evidence" value="ECO:0007669"/>
    <property type="project" value="TreeGrafter"/>
</dbReference>
<evidence type="ECO:0000256" key="7">
    <source>
        <dbReference type="ARBA" id="ARBA00022786"/>
    </source>
</evidence>
<dbReference type="EMBL" id="CVRI01000021">
    <property type="protein sequence ID" value="CRK91918.1"/>
    <property type="molecule type" value="Genomic_DNA"/>
</dbReference>
<dbReference type="Gene3D" id="3.10.290.60">
    <property type="entry name" value="Ubiquitin-activating enzyme E1, UFD domain"/>
    <property type="match status" value="1"/>
</dbReference>
<dbReference type="PANTHER" id="PTHR10953">
    <property type="entry name" value="UBIQUITIN-ACTIVATING ENZYME E1"/>
    <property type="match status" value="1"/>
</dbReference>
<feature type="active site" description="Glycyl thioester intermediate" evidence="10">
    <location>
        <position position="657"/>
    </location>
</feature>
<dbReference type="GO" id="GO:0005737">
    <property type="term" value="C:cytoplasm"/>
    <property type="evidence" value="ECO:0007669"/>
    <property type="project" value="TreeGrafter"/>
</dbReference>
<dbReference type="Proteomes" id="UP000183832">
    <property type="component" value="Unassembled WGS sequence"/>
</dbReference>
<feature type="compositionally biased region" description="Polar residues" evidence="12">
    <location>
        <begin position="67"/>
        <end position="76"/>
    </location>
</feature>
<dbReference type="SMART" id="SM00985">
    <property type="entry name" value="UBA_e1_C"/>
    <property type="match status" value="1"/>
</dbReference>
<dbReference type="CDD" id="cd01491">
    <property type="entry name" value="Ube1_repeat1"/>
    <property type="match status" value="1"/>
</dbReference>
<dbReference type="Pfam" id="PF16191">
    <property type="entry name" value="E1_4HB"/>
    <property type="match status" value="1"/>
</dbReference>
<dbReference type="InterPro" id="IPR035985">
    <property type="entry name" value="Ubiquitin-activating_enz"/>
</dbReference>
<dbReference type="FunFam" id="1.10.10.2660:FF:000001">
    <property type="entry name" value="Ubiquitin-activating enzyme E1 1"/>
    <property type="match status" value="1"/>
</dbReference>
<dbReference type="InterPro" id="IPR018074">
    <property type="entry name" value="UBQ-activ_enz_E1_CS"/>
</dbReference>
<organism evidence="14 15">
    <name type="scientific">Clunio marinus</name>
    <dbReference type="NCBI Taxonomy" id="568069"/>
    <lineage>
        <taxon>Eukaryota</taxon>
        <taxon>Metazoa</taxon>
        <taxon>Ecdysozoa</taxon>
        <taxon>Arthropoda</taxon>
        <taxon>Hexapoda</taxon>
        <taxon>Insecta</taxon>
        <taxon>Pterygota</taxon>
        <taxon>Neoptera</taxon>
        <taxon>Endopterygota</taxon>
        <taxon>Diptera</taxon>
        <taxon>Nematocera</taxon>
        <taxon>Chironomoidea</taxon>
        <taxon>Chironomidae</taxon>
        <taxon>Clunio</taxon>
    </lineage>
</organism>
<dbReference type="FunFam" id="3.40.50.720:FF:000015">
    <property type="entry name" value="Ubiquitin-activating enzyme E1 1"/>
    <property type="match status" value="1"/>
</dbReference>
<dbReference type="Pfam" id="PF09358">
    <property type="entry name" value="E1_UFD"/>
    <property type="match status" value="1"/>
</dbReference>
<protein>
    <recommendedName>
        <fullName evidence="4">E1 ubiquitin-activating enzyme</fullName>
        <ecNumber evidence="4">6.2.1.45</ecNumber>
    </recommendedName>
    <alternativeName>
        <fullName evidence="9">Ubiquitin-activating enzyme E1</fullName>
    </alternativeName>
</protein>
<evidence type="ECO:0000256" key="3">
    <source>
        <dbReference type="ARBA" id="ARBA00005673"/>
    </source>
</evidence>
<keyword evidence="6 11" id="KW-0547">Nucleotide-binding</keyword>
<dbReference type="Pfam" id="PF16190">
    <property type="entry name" value="E1_FCCH"/>
    <property type="match status" value="1"/>
</dbReference>
<dbReference type="SUPFAM" id="SSF69572">
    <property type="entry name" value="Activating enzymes of the ubiquitin-like proteins"/>
    <property type="match status" value="2"/>
</dbReference>
<dbReference type="GO" id="GO:0005524">
    <property type="term" value="F:ATP binding"/>
    <property type="evidence" value="ECO:0007669"/>
    <property type="project" value="UniProtKB-KW"/>
</dbReference>
<dbReference type="PRINTS" id="PR01849">
    <property type="entry name" value="UBIQUITINACT"/>
</dbReference>
<dbReference type="InterPro" id="IPR032418">
    <property type="entry name" value="E1_FCCH"/>
</dbReference>
<feature type="compositionally biased region" description="Polar residues" evidence="12">
    <location>
        <begin position="22"/>
        <end position="46"/>
    </location>
</feature>
<dbReference type="Gene3D" id="1.10.10.2660">
    <property type="entry name" value="Ubiquitin-activating enzyme E1, SCCH domain"/>
    <property type="match status" value="1"/>
</dbReference>
<dbReference type="PROSITE" id="PS00865">
    <property type="entry name" value="UBIQUITIN_ACTIVAT_2"/>
    <property type="match status" value="1"/>
</dbReference>
<reference evidence="14 15" key="1">
    <citation type="submission" date="2015-04" db="EMBL/GenBank/DDBJ databases">
        <authorList>
            <person name="Syromyatnikov M.Y."/>
            <person name="Popov V.N."/>
        </authorList>
    </citation>
    <scope>NUCLEOTIDE SEQUENCE [LARGE SCALE GENOMIC DNA]</scope>
</reference>
<evidence type="ECO:0000256" key="9">
    <source>
        <dbReference type="ARBA" id="ARBA00030371"/>
    </source>
</evidence>
<comment type="catalytic activity">
    <reaction evidence="1">
        <text>ATP + ubiquitin + [E1 ubiquitin-activating enzyme]-L-cysteine = AMP + diphosphate + S-ubiquitinyl-[E1 ubiquitin-activating enzyme]-L-cysteine.</text>
        <dbReference type="EC" id="6.2.1.45"/>
    </reaction>
</comment>
<feature type="compositionally biased region" description="Low complexity" evidence="12">
    <location>
        <begin position="47"/>
        <end position="66"/>
    </location>
</feature>
<dbReference type="InterPro" id="IPR018075">
    <property type="entry name" value="UBQ-activ_enz_E1"/>
</dbReference>
<comment type="similarity">
    <text evidence="3 11">Belongs to the ubiquitin-activating E1 family.</text>
</comment>
<dbReference type="FunFam" id="3.10.290.60:FF:000002">
    <property type="entry name" value="Ubiquitin-like modifier-activating enzyme 1"/>
    <property type="match status" value="1"/>
</dbReference>
<dbReference type="Gene3D" id="2.40.30.180">
    <property type="entry name" value="Ubiquitin-activating enzyme E1, FCCH domain"/>
    <property type="match status" value="1"/>
</dbReference>
<dbReference type="UniPathway" id="UPA00143"/>
<dbReference type="AlphaFoldDB" id="A0A1J1HZE5"/>
<dbReference type="GO" id="GO:0019948">
    <property type="term" value="F:SUMO activating enzyme activity"/>
    <property type="evidence" value="ECO:0007669"/>
    <property type="project" value="TreeGrafter"/>
</dbReference>
<dbReference type="InterPro" id="IPR042063">
    <property type="entry name" value="Ubi_acti_E1_SCCH"/>
</dbReference>
<gene>
    <name evidence="14" type="ORF">CLUMA_CG005537</name>
</gene>
<feature type="compositionally biased region" description="Polar residues" evidence="12">
    <location>
        <begin position="1"/>
        <end position="10"/>
    </location>
</feature>
<dbReference type="InterPro" id="IPR033127">
    <property type="entry name" value="UBQ-activ_enz_E1_Cys_AS"/>
</dbReference>